<keyword evidence="12" id="KW-0347">Helicase</keyword>
<dbReference type="GO" id="GO:0008408">
    <property type="term" value="F:3'-5' exonuclease activity"/>
    <property type="evidence" value="ECO:0007669"/>
    <property type="project" value="UniProtKB-UniRule"/>
</dbReference>
<dbReference type="EC" id="3.1.-.-" evidence="8 9"/>
<feature type="domain" description="Helicase ATP-binding" evidence="11">
    <location>
        <begin position="252"/>
        <end position="525"/>
    </location>
</feature>
<dbReference type="Gene3D" id="3.40.50.300">
    <property type="entry name" value="P-loop containing nucleotide triphosphate hydrolases"/>
    <property type="match status" value="2"/>
</dbReference>
<dbReference type="Proteomes" id="UP000216207">
    <property type="component" value="Unassembled WGS sequence"/>
</dbReference>
<dbReference type="PANTHER" id="PTHR11472">
    <property type="entry name" value="DNA REPAIR DEAD HELICASE RAD3/XP-D SUBFAMILY MEMBER"/>
    <property type="match status" value="1"/>
</dbReference>
<dbReference type="GO" id="GO:0003677">
    <property type="term" value="F:DNA binding"/>
    <property type="evidence" value="ECO:0007669"/>
    <property type="project" value="InterPro"/>
</dbReference>
<dbReference type="FunFam" id="3.30.420.10:FF:000045">
    <property type="entry name" value="3'-5' exonuclease DinG"/>
    <property type="match status" value="1"/>
</dbReference>
<evidence type="ECO:0000256" key="6">
    <source>
        <dbReference type="ARBA" id="ARBA00022840"/>
    </source>
</evidence>
<evidence type="ECO:0000313" key="12">
    <source>
        <dbReference type="EMBL" id="PAE89971.1"/>
    </source>
</evidence>
<comment type="similarity">
    <text evidence="8 9">Belongs to the helicase family. DinG subfamily. Type 2 sub-subfamily.</text>
</comment>
<dbReference type="CDD" id="cd06127">
    <property type="entry name" value="DEDDh"/>
    <property type="match status" value="1"/>
</dbReference>
<dbReference type="SUPFAM" id="SSF53098">
    <property type="entry name" value="Ribonuclease H-like"/>
    <property type="match status" value="1"/>
</dbReference>
<comment type="cofactor">
    <cofactor evidence="1">
        <name>[4Fe-4S] cluster</name>
        <dbReference type="ChEBI" id="CHEBI:49883"/>
    </cofactor>
</comment>
<accession>A0A268P2S1</accession>
<dbReference type="Gene3D" id="3.30.420.10">
    <property type="entry name" value="Ribonuclease H-like superfamily/Ribonuclease H"/>
    <property type="match status" value="1"/>
</dbReference>
<evidence type="ECO:0000256" key="8">
    <source>
        <dbReference type="HAMAP-Rule" id="MF_02206"/>
    </source>
</evidence>
<evidence type="ECO:0000256" key="7">
    <source>
        <dbReference type="ARBA" id="ARBA00048954"/>
    </source>
</evidence>
<dbReference type="InterPro" id="IPR013520">
    <property type="entry name" value="Ribonucl_H"/>
</dbReference>
<dbReference type="Pfam" id="PF00270">
    <property type="entry name" value="DEAD"/>
    <property type="match status" value="1"/>
</dbReference>
<keyword evidence="5 8" id="KW-0269">Exonuclease</keyword>
<keyword evidence="3 8" id="KW-0547">Nucleotide-binding</keyword>
<dbReference type="SUPFAM" id="SSF52540">
    <property type="entry name" value="P-loop containing nucleoside triphosphate hydrolases"/>
    <property type="match status" value="1"/>
</dbReference>
<name>A0A268P2S1_SHOCL</name>
<sequence length="942" mass="106913">MSQSFVVIDLETTGNSPDQGAKMIQIGAVKVEGCTITDRFSTFVDPGCSIPPFITELTGITDKDVEGAPVFREIATDLLAFMEGSSLVAHNVPFDKGFLEAQLETEGLRLPKCCQFDTVELSRVLLPTQESYKLSELSSSLDMDHDRPHRADSDAEITAELFIKLLHKLERLPLVTLQSLEQVAKGLKSDWDVLTRPLIQKKWMKVDEDEREYDLFRQLALKRMAEEGESSESSDHKPFVEVEDELFSSSGAIARVFDSFEDRPGQKQMMKEVYAAFEEHAHALIEAGTGTGKTLAYLVPSAYFAYSKKKPVVLSTYTIPLQEQLLQRDLRLLASIVPFPLRTAVLKGRSHYLDLRKFEQALQQLENDSYDVCLTKAQLLVWLLETDYGDVEELNLTTGGRSFWPMVQSDPESDLGKYNPWFSRCFYHRSRRQAKKADLIITNHALLLTDVVQTHSVLPSYSHAVIDEAHHFQEAASAYFGLTASFLSVSFAIQRIGDDHHEYGAIARLETLGEQMKQPLALDDAKEGLVRFREDTDELFRMIHVFALDAQESNATDVGRISYVYKSFSEEGMLWQAILECAMRLQLHGEQVLAALKAAYQVVEEKVEAEYESRSLLADTQGAIAAFEETVQLLYELLLEYDDNYVYWIEVEPKGAKNATYLYAKPIEVSERLADQFFAKKKSVVLTSATLTVNQSFDYQIDRLGLVDFGVKTKQIESPFSYAQQAKLLIPYDIPDVRGPDDELFAQDIAIKIWRITEVIQRKALVLFTSYDMLKKVFYYVKDLNDEGKLALIGQGVTSGSRMRLLKLFKQAEQRAVLFGTNSFWEGIDLPGNELECLIIVRLPFAPPNLPLNRAQMERAKAEGKNPFTDLALPQAVIRFKQGFGRLIRTKGDRGLIFVFDRRIVTTRYGRTFIDSLPDVPVYEGKLERLLEDHLDFREEQS</sequence>
<evidence type="ECO:0000259" key="10">
    <source>
        <dbReference type="PROSITE" id="PS51192"/>
    </source>
</evidence>
<dbReference type="RefSeq" id="WP_095326123.1">
    <property type="nucleotide sequence ID" value="NZ_NPCC01000005.1"/>
</dbReference>
<keyword evidence="2 8" id="KW-0540">Nuclease</keyword>
<evidence type="ECO:0000313" key="13">
    <source>
        <dbReference type="Proteomes" id="UP000216207"/>
    </source>
</evidence>
<dbReference type="PROSITE" id="PS51193">
    <property type="entry name" value="HELICASE_ATP_BIND_2"/>
    <property type="match status" value="1"/>
</dbReference>
<protein>
    <recommendedName>
        <fullName evidence="8 9">3'-5' exonuclease DinG</fullName>
        <ecNumber evidence="8 9">3.1.-.-</ecNumber>
    </recommendedName>
</protein>
<dbReference type="GO" id="GO:0043139">
    <property type="term" value="F:5'-3' DNA helicase activity"/>
    <property type="evidence" value="ECO:0007669"/>
    <property type="project" value="UniProtKB-EC"/>
</dbReference>
<dbReference type="InterPro" id="IPR014001">
    <property type="entry name" value="Helicase_ATP-bd"/>
</dbReference>
<comment type="function">
    <text evidence="8 9">3'-5' exonuclease.</text>
</comment>
<evidence type="ECO:0000256" key="9">
    <source>
        <dbReference type="RuleBase" id="RU364106"/>
    </source>
</evidence>
<feature type="binding site" evidence="8">
    <location>
        <begin position="287"/>
        <end position="294"/>
    </location>
    <ligand>
        <name>ATP</name>
        <dbReference type="ChEBI" id="CHEBI:30616"/>
    </ligand>
</feature>
<dbReference type="InterPro" id="IPR014013">
    <property type="entry name" value="Helic_SF1/SF2_ATP-bd_DinG/Rad3"/>
</dbReference>
<dbReference type="InterPro" id="IPR006555">
    <property type="entry name" value="ATP-dep_Helicase_C"/>
</dbReference>
<evidence type="ECO:0000259" key="11">
    <source>
        <dbReference type="PROSITE" id="PS51193"/>
    </source>
</evidence>
<dbReference type="EMBL" id="NPCC01000005">
    <property type="protein sequence ID" value="PAE89971.1"/>
    <property type="molecule type" value="Genomic_DNA"/>
</dbReference>
<dbReference type="NCBIfam" id="NF005981">
    <property type="entry name" value="PRK08074.1"/>
    <property type="match status" value="1"/>
</dbReference>
<dbReference type="InterPro" id="IPR027417">
    <property type="entry name" value="P-loop_NTPase"/>
</dbReference>
<dbReference type="AlphaFoldDB" id="A0A268P2S1"/>
<dbReference type="HAMAP" id="MF_02206">
    <property type="entry name" value="DinG_exonucl"/>
    <property type="match status" value="1"/>
</dbReference>
<dbReference type="Pfam" id="PF13307">
    <property type="entry name" value="Helicase_C_2"/>
    <property type="match status" value="1"/>
</dbReference>
<dbReference type="InterPro" id="IPR006054">
    <property type="entry name" value="DnaQ"/>
</dbReference>
<dbReference type="Pfam" id="PF00929">
    <property type="entry name" value="RNase_T"/>
    <property type="match status" value="1"/>
</dbReference>
<gene>
    <name evidence="8 9" type="primary">dinG</name>
    <name evidence="12" type="ORF">CHH72_03005</name>
</gene>
<dbReference type="GO" id="GO:0016887">
    <property type="term" value="F:ATP hydrolysis activity"/>
    <property type="evidence" value="ECO:0007669"/>
    <property type="project" value="RHEA"/>
</dbReference>
<keyword evidence="6 8" id="KW-0067">ATP-binding</keyword>
<comment type="caution">
    <text evidence="12">The sequence shown here is derived from an EMBL/GenBank/DDBJ whole genome shotgun (WGS) entry which is preliminary data.</text>
</comment>
<dbReference type="NCBIfam" id="TIGR00573">
    <property type="entry name" value="dnaq"/>
    <property type="match status" value="1"/>
</dbReference>
<comment type="catalytic activity">
    <reaction evidence="7">
        <text>ATP + H2O = ADP + phosphate + H(+)</text>
        <dbReference type="Rhea" id="RHEA:13065"/>
        <dbReference type="ChEBI" id="CHEBI:15377"/>
        <dbReference type="ChEBI" id="CHEBI:15378"/>
        <dbReference type="ChEBI" id="CHEBI:30616"/>
        <dbReference type="ChEBI" id="CHEBI:43474"/>
        <dbReference type="ChEBI" id="CHEBI:456216"/>
        <dbReference type="EC" id="5.6.2.3"/>
    </reaction>
</comment>
<feature type="domain" description="Helicase ATP-binding" evidence="10">
    <location>
        <begin position="274"/>
        <end position="504"/>
    </location>
</feature>
<reference evidence="12 13" key="1">
    <citation type="submission" date="2017-07" db="EMBL/GenBank/DDBJ databases">
        <title>Isolation and whole genome analysis of endospore-forming bacteria from heroin.</title>
        <authorList>
            <person name="Kalinowski J."/>
            <person name="Ahrens B."/>
            <person name="Al-Dilaimi A."/>
            <person name="Winkler A."/>
            <person name="Wibberg D."/>
            <person name="Schleenbecker U."/>
            <person name="Ruckert C."/>
            <person name="Wolfel R."/>
            <person name="Grass G."/>
        </authorList>
    </citation>
    <scope>NUCLEOTIDE SEQUENCE [LARGE SCALE GENOMIC DNA]</scope>
    <source>
        <strain evidence="12 13">7539</strain>
    </source>
</reference>
<evidence type="ECO:0000256" key="4">
    <source>
        <dbReference type="ARBA" id="ARBA00022801"/>
    </source>
</evidence>
<dbReference type="InterPro" id="IPR036397">
    <property type="entry name" value="RNaseH_sf"/>
</dbReference>
<dbReference type="GO" id="GO:0005524">
    <property type="term" value="F:ATP binding"/>
    <property type="evidence" value="ECO:0007669"/>
    <property type="project" value="UniProtKB-UniRule"/>
</dbReference>
<dbReference type="NCBIfam" id="TIGR01407">
    <property type="entry name" value="dinG_rel"/>
    <property type="match status" value="1"/>
</dbReference>
<dbReference type="SMART" id="SM00491">
    <property type="entry name" value="HELICc2"/>
    <property type="match status" value="1"/>
</dbReference>
<keyword evidence="4 8" id="KW-0378">Hydrolase</keyword>
<dbReference type="SMART" id="SM00487">
    <property type="entry name" value="DEXDc"/>
    <property type="match status" value="1"/>
</dbReference>
<proteinExistence type="inferred from homology"/>
<evidence type="ECO:0000256" key="2">
    <source>
        <dbReference type="ARBA" id="ARBA00022722"/>
    </source>
</evidence>
<dbReference type="InterPro" id="IPR011545">
    <property type="entry name" value="DEAD/DEAH_box_helicase_dom"/>
</dbReference>
<evidence type="ECO:0000256" key="3">
    <source>
        <dbReference type="ARBA" id="ARBA00022741"/>
    </source>
</evidence>
<dbReference type="PANTHER" id="PTHR11472:SF34">
    <property type="entry name" value="REGULATOR OF TELOMERE ELONGATION HELICASE 1"/>
    <property type="match status" value="1"/>
</dbReference>
<dbReference type="InterPro" id="IPR012337">
    <property type="entry name" value="RNaseH-like_sf"/>
</dbReference>
<dbReference type="InterPro" id="IPR006310">
    <property type="entry name" value="DinG"/>
</dbReference>
<dbReference type="GO" id="GO:0003887">
    <property type="term" value="F:DNA-directed DNA polymerase activity"/>
    <property type="evidence" value="ECO:0007669"/>
    <property type="project" value="InterPro"/>
</dbReference>
<dbReference type="GO" id="GO:0006260">
    <property type="term" value="P:DNA replication"/>
    <property type="evidence" value="ECO:0007669"/>
    <property type="project" value="InterPro"/>
</dbReference>
<evidence type="ECO:0000256" key="1">
    <source>
        <dbReference type="ARBA" id="ARBA00001966"/>
    </source>
</evidence>
<dbReference type="InterPro" id="IPR045028">
    <property type="entry name" value="DinG/Rad3-like"/>
</dbReference>
<dbReference type="PROSITE" id="PS51192">
    <property type="entry name" value="HELICASE_ATP_BIND_1"/>
    <property type="match status" value="1"/>
</dbReference>
<organism evidence="12 13">
    <name type="scientific">Shouchella clausii</name>
    <name type="common">Alkalihalobacillus clausii</name>
    <dbReference type="NCBI Taxonomy" id="79880"/>
    <lineage>
        <taxon>Bacteria</taxon>
        <taxon>Bacillati</taxon>
        <taxon>Bacillota</taxon>
        <taxon>Bacilli</taxon>
        <taxon>Bacillales</taxon>
        <taxon>Bacillaceae</taxon>
        <taxon>Shouchella</taxon>
    </lineage>
</organism>
<evidence type="ECO:0000256" key="5">
    <source>
        <dbReference type="ARBA" id="ARBA00022839"/>
    </source>
</evidence>
<dbReference type="SMART" id="SM00479">
    <property type="entry name" value="EXOIII"/>
    <property type="match status" value="1"/>
</dbReference>
<feature type="short sequence motif" description="DEAH box" evidence="8">
    <location>
        <begin position="467"/>
        <end position="470"/>
    </location>
</feature>